<evidence type="ECO:0000256" key="3">
    <source>
        <dbReference type="ARBA" id="ARBA00004128"/>
    </source>
</evidence>
<reference evidence="19" key="1">
    <citation type="journal article" date="2020" name="Fungal Divers.">
        <title>Resolving the Mortierellaceae phylogeny through synthesis of multi-gene phylogenetics and phylogenomics.</title>
        <authorList>
            <person name="Vandepol N."/>
            <person name="Liber J."/>
            <person name="Desiro A."/>
            <person name="Na H."/>
            <person name="Kennedy M."/>
            <person name="Barry K."/>
            <person name="Grigoriev I.V."/>
            <person name="Miller A.N."/>
            <person name="O'Donnell K."/>
            <person name="Stajich J.E."/>
            <person name="Bonito G."/>
        </authorList>
    </citation>
    <scope>NUCLEOTIDE SEQUENCE</scope>
    <source>
        <strain evidence="19">BC1065</strain>
    </source>
</reference>
<comment type="caution">
    <text evidence="19">The sequence shown here is derived from an EMBL/GenBank/DDBJ whole genome shotgun (WGS) entry which is preliminary data.</text>
</comment>
<evidence type="ECO:0000256" key="10">
    <source>
        <dbReference type="ARBA" id="ARBA00022833"/>
    </source>
</evidence>
<dbReference type="SUPFAM" id="SSF53187">
    <property type="entry name" value="Zn-dependent exopeptidases"/>
    <property type="match status" value="1"/>
</dbReference>
<organism evidence="19 20">
    <name type="scientific">Actinomortierella ambigua</name>
    <dbReference type="NCBI Taxonomy" id="1343610"/>
    <lineage>
        <taxon>Eukaryota</taxon>
        <taxon>Fungi</taxon>
        <taxon>Fungi incertae sedis</taxon>
        <taxon>Mucoromycota</taxon>
        <taxon>Mortierellomycotina</taxon>
        <taxon>Mortierellomycetes</taxon>
        <taxon>Mortierellales</taxon>
        <taxon>Mortierellaceae</taxon>
        <taxon>Actinomortierella</taxon>
    </lineage>
</organism>
<dbReference type="PANTHER" id="PTHR12147:SF58">
    <property type="entry name" value="VACUOLAR MEMBRANE PROTEASE"/>
    <property type="match status" value="1"/>
</dbReference>
<evidence type="ECO:0000256" key="2">
    <source>
        <dbReference type="ARBA" id="ARBA00003273"/>
    </source>
</evidence>
<feature type="transmembrane region" description="Helical" evidence="17">
    <location>
        <begin position="584"/>
        <end position="606"/>
    </location>
</feature>
<keyword evidence="12" id="KW-0482">Metalloprotease</keyword>
<feature type="domain" description="Peptidase M28" evidence="18">
    <location>
        <begin position="219"/>
        <end position="395"/>
    </location>
</feature>
<evidence type="ECO:0000256" key="13">
    <source>
        <dbReference type="ARBA" id="ARBA00023136"/>
    </source>
</evidence>
<keyword evidence="20" id="KW-1185">Reference proteome</keyword>
<evidence type="ECO:0000256" key="5">
    <source>
        <dbReference type="ARBA" id="ARBA00022554"/>
    </source>
</evidence>
<evidence type="ECO:0000256" key="9">
    <source>
        <dbReference type="ARBA" id="ARBA00022801"/>
    </source>
</evidence>
<dbReference type="GO" id="GO:0005774">
    <property type="term" value="C:vacuolar membrane"/>
    <property type="evidence" value="ECO:0007669"/>
    <property type="project" value="UniProtKB-SubCell"/>
</dbReference>
<feature type="transmembrane region" description="Helical" evidence="17">
    <location>
        <begin position="77"/>
        <end position="97"/>
    </location>
</feature>
<proteinExistence type="inferred from homology"/>
<dbReference type="InterPro" id="IPR007484">
    <property type="entry name" value="Peptidase_M28"/>
</dbReference>
<evidence type="ECO:0000256" key="7">
    <source>
        <dbReference type="ARBA" id="ARBA00022692"/>
    </source>
</evidence>
<feature type="compositionally biased region" description="Basic and acidic residues" evidence="16">
    <location>
        <begin position="861"/>
        <end position="884"/>
    </location>
</feature>
<dbReference type="GO" id="GO:0008235">
    <property type="term" value="F:metalloexopeptidase activity"/>
    <property type="evidence" value="ECO:0007669"/>
    <property type="project" value="InterPro"/>
</dbReference>
<dbReference type="EC" id="3.4.-.-" evidence="15"/>
<evidence type="ECO:0000256" key="15">
    <source>
        <dbReference type="RuleBase" id="RU361240"/>
    </source>
</evidence>
<feature type="transmembrane region" description="Helical" evidence="17">
    <location>
        <begin position="471"/>
        <end position="496"/>
    </location>
</feature>
<evidence type="ECO:0000313" key="20">
    <source>
        <dbReference type="Proteomes" id="UP000807716"/>
    </source>
</evidence>
<sequence length="986" mass="110507">MASTSVSRRPEDAASATDLFRRSLSGRDRNNDDDRDGASETSPLLRPITRDRAQYHSDDPEHLHSLKKINQGSWRRMTGVFLLMIISYIVLAGVVAYKRMSLPAPVSVADAKKPGQFAGEWAWEHLQHIAQRPHPINSRDNLRVYEYLTKAVQDLQRQAKDKNVVVELAEDNVKLTTGKTILGVPNRVEFYESSNIIVRVIGTEGKSDADREDATLSEPRRREAVLVSAHYDSVLIGHGATDDGIGVAVCLEMIRSLINHPVRHNVVFNINNGEEVGLYGASSFMKHPWAKDVKAFINLEGAGAGGRALLFRSSNQALVGYYSKVGNSPHANVFGNDIFSVGLIKSATDFSVYTSKDYQIPGLDIAFYSRRAFYHTLRDDIEHTSIGSLQHMGNTGLVALRGIADSDYLVHPEEIVSREASIYYDIAGLFMLSYSFSTYMTLNYNLLIAAPIFVAWAIFSSRKHSLTVWVVLRGYLALLLSFVAAMASSFVFSKWITAANPMLVYREHWMGLVFCAFQCVMSVICVQWAWIWYESWRKPEPTPLDVALERIKVDAEQICNVSMVLFWWTYLILATYLGKTKEIGMLYFVSWFVFCSMISAYLSLYPKRRGPFWSLTRLWVQAIPLIMIVDISATNAIAMNGTLVDGTPSFAILMMFSICALNCVMPLIPMMHRTANLRRLGQVTLVITGLLLLSALMVFPYSEAEAPNKLVWRQLYDLDTEASIVAVKTMHHLEPIMDLVPDAQGAKRECGPDPDSKGVLQRCLYEGKVPRIVEEFKKAGKTLLAPKISKPQHHKDKETGLLYRTTTVEWTIPDSRLCRIQVLNETMPVRAFRLEGFESPKPAASRAEVLAEMMAAAQKEAIAKAAEKKEKDEDQKNNHHHDNSNSDNNKAASLPSLPSAIVPESALLGMTGFQRKFDVLWKVEIEYEVETQHDPLMQASLGCLYDEWDKDQIPAFTDMKDHLPPWALLGGGKGPGLLTIQKAILV</sequence>
<keyword evidence="5" id="KW-0926">Vacuole</keyword>
<comment type="cofactor">
    <cofactor evidence="1">
        <name>Zn(2+)</name>
        <dbReference type="ChEBI" id="CHEBI:29105"/>
    </cofactor>
</comment>
<feature type="compositionally biased region" description="Basic and acidic residues" evidence="16">
    <location>
        <begin position="19"/>
        <end position="38"/>
    </location>
</feature>
<dbReference type="EMBL" id="JAAAJB010000601">
    <property type="protein sequence ID" value="KAG0253199.1"/>
    <property type="molecule type" value="Genomic_DNA"/>
</dbReference>
<dbReference type="Pfam" id="PF04389">
    <property type="entry name" value="Peptidase_M28"/>
    <property type="match status" value="1"/>
</dbReference>
<keyword evidence="8 15" id="KW-0479">Metal-binding</keyword>
<dbReference type="CDD" id="cd03875">
    <property type="entry name" value="M28_Fxna_like"/>
    <property type="match status" value="1"/>
</dbReference>
<protein>
    <recommendedName>
        <fullName evidence="15">Peptide hydrolase</fullName>
        <ecNumber evidence="15">3.4.-.-</ecNumber>
    </recommendedName>
</protein>
<dbReference type="GO" id="GO:0046872">
    <property type="term" value="F:metal ion binding"/>
    <property type="evidence" value="ECO:0007669"/>
    <property type="project" value="UniProtKB-KW"/>
</dbReference>
<comment type="subcellular location">
    <subcellularLocation>
        <location evidence="3">Vacuole membrane</location>
        <topology evidence="3">Multi-pass membrane protein</topology>
    </subcellularLocation>
</comment>
<evidence type="ECO:0000256" key="1">
    <source>
        <dbReference type="ARBA" id="ARBA00001947"/>
    </source>
</evidence>
<dbReference type="InterPro" id="IPR048024">
    <property type="entry name" value="Fxna-like_M28_dom"/>
</dbReference>
<evidence type="ECO:0000256" key="12">
    <source>
        <dbReference type="ARBA" id="ARBA00023049"/>
    </source>
</evidence>
<accession>A0A9P6PUE8</accession>
<keyword evidence="11 17" id="KW-1133">Transmembrane helix</keyword>
<evidence type="ECO:0000256" key="11">
    <source>
        <dbReference type="ARBA" id="ARBA00022989"/>
    </source>
</evidence>
<evidence type="ECO:0000256" key="16">
    <source>
        <dbReference type="SAM" id="MobiDB-lite"/>
    </source>
</evidence>
<gene>
    <name evidence="19" type="ORF">DFQ27_007609</name>
</gene>
<dbReference type="InterPro" id="IPR045175">
    <property type="entry name" value="M28_fam"/>
</dbReference>
<feature type="region of interest" description="Disordered" evidence="16">
    <location>
        <begin position="1"/>
        <end position="50"/>
    </location>
</feature>
<feature type="transmembrane region" description="Helical" evidence="17">
    <location>
        <begin position="442"/>
        <end position="459"/>
    </location>
</feature>
<evidence type="ECO:0000313" key="19">
    <source>
        <dbReference type="EMBL" id="KAG0253199.1"/>
    </source>
</evidence>
<keyword evidence="9 15" id="KW-0378">Hydrolase</keyword>
<dbReference type="GO" id="GO:0006508">
    <property type="term" value="P:proteolysis"/>
    <property type="evidence" value="ECO:0007669"/>
    <property type="project" value="UniProtKB-KW"/>
</dbReference>
<name>A0A9P6PUE8_9FUNG</name>
<keyword evidence="13 17" id="KW-0472">Membrane</keyword>
<evidence type="ECO:0000256" key="8">
    <source>
        <dbReference type="ARBA" id="ARBA00022723"/>
    </source>
</evidence>
<dbReference type="PANTHER" id="PTHR12147">
    <property type="entry name" value="METALLOPEPTIDASE M28 FAMILY MEMBER"/>
    <property type="match status" value="1"/>
</dbReference>
<comment type="function">
    <text evidence="2">May be involved in vacuolar sorting and osmoregulation.</text>
</comment>
<evidence type="ECO:0000256" key="14">
    <source>
        <dbReference type="ARBA" id="ARBA00023180"/>
    </source>
</evidence>
<feature type="transmembrane region" description="Helical" evidence="17">
    <location>
        <begin position="558"/>
        <end position="578"/>
    </location>
</feature>
<keyword evidence="14" id="KW-0325">Glycoprotein</keyword>
<dbReference type="AlphaFoldDB" id="A0A9P6PUE8"/>
<dbReference type="Proteomes" id="UP000807716">
    <property type="component" value="Unassembled WGS sequence"/>
</dbReference>
<keyword evidence="10 15" id="KW-0862">Zinc</keyword>
<keyword evidence="6 15" id="KW-0645">Protease</keyword>
<evidence type="ECO:0000259" key="18">
    <source>
        <dbReference type="Pfam" id="PF04389"/>
    </source>
</evidence>
<feature type="transmembrane region" description="Helical" evidence="17">
    <location>
        <begin position="650"/>
        <end position="668"/>
    </location>
</feature>
<feature type="transmembrane region" description="Helical" evidence="17">
    <location>
        <begin position="508"/>
        <end position="533"/>
    </location>
</feature>
<dbReference type="OrthoDB" id="76293at2759"/>
<feature type="transmembrane region" description="Helical" evidence="17">
    <location>
        <begin position="618"/>
        <end position="638"/>
    </location>
</feature>
<evidence type="ECO:0000256" key="6">
    <source>
        <dbReference type="ARBA" id="ARBA00022670"/>
    </source>
</evidence>
<feature type="transmembrane region" description="Helical" evidence="17">
    <location>
        <begin position="680"/>
        <end position="701"/>
    </location>
</feature>
<feature type="region of interest" description="Disordered" evidence="16">
    <location>
        <begin position="861"/>
        <end position="895"/>
    </location>
</feature>
<evidence type="ECO:0000256" key="17">
    <source>
        <dbReference type="SAM" id="Phobius"/>
    </source>
</evidence>
<comment type="similarity">
    <text evidence="4 15">Belongs to the peptidase M28 family.</text>
</comment>
<dbReference type="Gene3D" id="3.40.630.10">
    <property type="entry name" value="Zn peptidases"/>
    <property type="match status" value="1"/>
</dbReference>
<evidence type="ECO:0000256" key="4">
    <source>
        <dbReference type="ARBA" id="ARBA00010918"/>
    </source>
</evidence>
<keyword evidence="7 17" id="KW-0812">Transmembrane</keyword>